<dbReference type="Proteomes" id="UP000036958">
    <property type="component" value="Unassembled WGS sequence"/>
</dbReference>
<name>A0A0L8V2Q1_9BACT</name>
<gene>
    <name evidence="1" type="ORF">NC99_45100</name>
</gene>
<dbReference type="RefSeq" id="WP_053188637.1">
    <property type="nucleotide sequence ID" value="NZ_LGIA01000216.1"/>
</dbReference>
<dbReference type="OrthoDB" id="680836at2"/>
<dbReference type="AlphaFoldDB" id="A0A0L8V2Q1"/>
<sequence length="180" mass="20927">MKNLIIFGALTLFCMSCEKEDSNFGNPDVEQFVQQIKDGTYNKYEFGKNGETLWTTMPSFGNEHIDLLLDFANDTSQICPCDHFPINPISSVPPYRKNDDQVCIMVGEYLLWCIEGVIEGKTYASLTPILRKNGSHFEAERLSGKEILQVRKIYLEWWEEYSNSSNFKRLPLDETAYRWR</sequence>
<dbReference type="EMBL" id="LGIA01000216">
    <property type="protein sequence ID" value="KOH42674.1"/>
    <property type="molecule type" value="Genomic_DNA"/>
</dbReference>
<comment type="caution">
    <text evidence="1">The sequence shown here is derived from an EMBL/GenBank/DDBJ whole genome shotgun (WGS) entry which is preliminary data.</text>
</comment>
<dbReference type="InterPro" id="IPR032546">
    <property type="entry name" value="DUF4943"/>
</dbReference>
<dbReference type="Pfam" id="PF16301">
    <property type="entry name" value="DUF4943"/>
    <property type="match status" value="1"/>
</dbReference>
<protein>
    <recommendedName>
        <fullName evidence="3">DUF4943 domain-containing protein</fullName>
    </recommendedName>
</protein>
<proteinExistence type="predicted"/>
<evidence type="ECO:0008006" key="3">
    <source>
        <dbReference type="Google" id="ProtNLM"/>
    </source>
</evidence>
<evidence type="ECO:0000313" key="1">
    <source>
        <dbReference type="EMBL" id="KOH42674.1"/>
    </source>
</evidence>
<accession>A0A0L8V2Q1</accession>
<keyword evidence="2" id="KW-1185">Reference proteome</keyword>
<dbReference type="STRING" id="1409788.NC99_45100"/>
<evidence type="ECO:0000313" key="2">
    <source>
        <dbReference type="Proteomes" id="UP000036958"/>
    </source>
</evidence>
<organism evidence="1 2">
    <name type="scientific">Sunxiuqinia dokdonensis</name>
    <dbReference type="NCBI Taxonomy" id="1409788"/>
    <lineage>
        <taxon>Bacteria</taxon>
        <taxon>Pseudomonadati</taxon>
        <taxon>Bacteroidota</taxon>
        <taxon>Bacteroidia</taxon>
        <taxon>Marinilabiliales</taxon>
        <taxon>Prolixibacteraceae</taxon>
        <taxon>Sunxiuqinia</taxon>
    </lineage>
</organism>
<reference evidence="2" key="1">
    <citation type="submission" date="2015-07" db="EMBL/GenBank/DDBJ databases">
        <title>Genome sequencing of Sunxiuqinia dokdonensis strain SK.</title>
        <authorList>
            <person name="Ahn S."/>
            <person name="Kim B.-C."/>
        </authorList>
    </citation>
    <scope>NUCLEOTIDE SEQUENCE [LARGE SCALE GENOMIC DNA]</scope>
    <source>
        <strain evidence="2">SK</strain>
    </source>
</reference>